<keyword evidence="3" id="KW-1185">Reference proteome</keyword>
<dbReference type="STRING" id="57664.SAMN05661003_101271"/>
<name>A0A1G6XGY5_9BACT</name>
<protein>
    <submittedName>
        <fullName evidence="2">Glycine cleavage system transcriptional repressor</fullName>
    </submittedName>
</protein>
<sequence length="182" mass="20099">MIDTTFFAVTIIGRDRPGIVADTARVLYELGCNVADSSSTILGGQFAMILIVSHPQLREREVLLQAFSALEQQGLSVFVRTLRPGGETRPELPGELCMISVYGSDKAGIVYRVAQLLSDLAVNIVDLNTKLVGSAQRPVYVMMCESVLPENLTIETLRERLEPLRRELQVDISVRNITPVEL</sequence>
<dbReference type="SUPFAM" id="SSF55021">
    <property type="entry name" value="ACT-like"/>
    <property type="match status" value="2"/>
</dbReference>
<reference evidence="3" key="1">
    <citation type="submission" date="2016-10" db="EMBL/GenBank/DDBJ databases">
        <authorList>
            <person name="Varghese N."/>
            <person name="Submissions S."/>
        </authorList>
    </citation>
    <scope>NUCLEOTIDE SEQUENCE [LARGE SCALE GENOMIC DNA]</scope>
    <source>
        <strain evidence="3">DSM 8987</strain>
    </source>
</reference>
<organism evidence="2 3">
    <name type="scientific">Desulfuromonas thiophila</name>
    <dbReference type="NCBI Taxonomy" id="57664"/>
    <lineage>
        <taxon>Bacteria</taxon>
        <taxon>Pseudomonadati</taxon>
        <taxon>Thermodesulfobacteriota</taxon>
        <taxon>Desulfuromonadia</taxon>
        <taxon>Desulfuromonadales</taxon>
        <taxon>Desulfuromonadaceae</taxon>
        <taxon>Desulfuromonas</taxon>
    </lineage>
</organism>
<dbReference type="RefSeq" id="WP_092075478.1">
    <property type="nucleotide sequence ID" value="NZ_FNAQ01000001.1"/>
</dbReference>
<proteinExistence type="predicted"/>
<dbReference type="EMBL" id="FNAQ01000001">
    <property type="protein sequence ID" value="SDD77478.1"/>
    <property type="molecule type" value="Genomic_DNA"/>
</dbReference>
<dbReference type="AlphaFoldDB" id="A0A1G6XGY5"/>
<dbReference type="PANTHER" id="PTHR34875">
    <property type="entry name" value="UPF0237 PROTEIN MJ1558"/>
    <property type="match status" value="1"/>
</dbReference>
<dbReference type="Pfam" id="PF13740">
    <property type="entry name" value="ACT_6"/>
    <property type="match status" value="2"/>
</dbReference>
<dbReference type="PANTHER" id="PTHR34875:SF6">
    <property type="entry name" value="UPF0237 PROTEIN MJ1558"/>
    <property type="match status" value="1"/>
</dbReference>
<feature type="domain" description="ACT" evidence="1">
    <location>
        <begin position="8"/>
        <end position="84"/>
    </location>
</feature>
<dbReference type="InterPro" id="IPR045865">
    <property type="entry name" value="ACT-like_dom_sf"/>
</dbReference>
<accession>A0A1G6XGY5</accession>
<dbReference type="InterPro" id="IPR050990">
    <property type="entry name" value="UPF0237/GcvR_regulator"/>
</dbReference>
<dbReference type="InterPro" id="IPR002912">
    <property type="entry name" value="ACT_dom"/>
</dbReference>
<evidence type="ECO:0000313" key="3">
    <source>
        <dbReference type="Proteomes" id="UP000243205"/>
    </source>
</evidence>
<evidence type="ECO:0000259" key="1">
    <source>
        <dbReference type="PROSITE" id="PS51671"/>
    </source>
</evidence>
<gene>
    <name evidence="2" type="ORF">SAMN05661003_101271</name>
</gene>
<dbReference type="Proteomes" id="UP000243205">
    <property type="component" value="Unassembled WGS sequence"/>
</dbReference>
<evidence type="ECO:0000313" key="2">
    <source>
        <dbReference type="EMBL" id="SDD77478.1"/>
    </source>
</evidence>
<dbReference type="PROSITE" id="PS51671">
    <property type="entry name" value="ACT"/>
    <property type="match status" value="2"/>
</dbReference>
<feature type="domain" description="ACT" evidence="1">
    <location>
        <begin position="98"/>
        <end position="179"/>
    </location>
</feature>
<dbReference type="OrthoDB" id="12860at2"/>
<dbReference type="Gene3D" id="3.30.70.260">
    <property type="match status" value="2"/>
</dbReference>